<dbReference type="InterPro" id="IPR011037">
    <property type="entry name" value="Pyrv_Knase-like_insert_dom_sf"/>
</dbReference>
<reference evidence="2 3" key="1">
    <citation type="submission" date="2024-08" db="EMBL/GenBank/DDBJ databases">
        <authorList>
            <person name="Lu H."/>
        </authorList>
    </citation>
    <scope>NUCLEOTIDE SEQUENCE [LARGE SCALE GENOMIC DNA]</scope>
    <source>
        <strain evidence="2 3">LYH14W</strain>
    </source>
</reference>
<dbReference type="PANTHER" id="PTHR36930">
    <property type="entry name" value="METAL-SULFUR CLUSTER BIOSYNTHESIS PROTEINS YUAD-RELATED"/>
    <property type="match status" value="1"/>
</dbReference>
<feature type="domain" description="MOSC" evidence="1">
    <location>
        <begin position="26"/>
        <end position="163"/>
    </location>
</feature>
<accession>A0ABW7F3U3</accession>
<dbReference type="Pfam" id="PF03473">
    <property type="entry name" value="MOSC"/>
    <property type="match status" value="1"/>
</dbReference>
<comment type="caution">
    <text evidence="2">The sequence shown here is derived from an EMBL/GenBank/DDBJ whole genome shotgun (WGS) entry which is preliminary data.</text>
</comment>
<protein>
    <submittedName>
        <fullName evidence="2">MOSC domain-containing protein</fullName>
    </submittedName>
</protein>
<evidence type="ECO:0000313" key="2">
    <source>
        <dbReference type="EMBL" id="MFG6430779.1"/>
    </source>
</evidence>
<gene>
    <name evidence="2" type="ORF">ACG00Y_12695</name>
</gene>
<dbReference type="Gene3D" id="2.40.33.20">
    <property type="entry name" value="PK beta-barrel domain-like"/>
    <property type="match status" value="1"/>
</dbReference>
<organism evidence="2 3">
    <name type="scientific">Pelomonas parva</name>
    <dbReference type="NCBI Taxonomy" id="3299032"/>
    <lineage>
        <taxon>Bacteria</taxon>
        <taxon>Pseudomonadati</taxon>
        <taxon>Pseudomonadota</taxon>
        <taxon>Betaproteobacteria</taxon>
        <taxon>Burkholderiales</taxon>
        <taxon>Sphaerotilaceae</taxon>
        <taxon>Roseateles</taxon>
    </lineage>
</organism>
<dbReference type="Proteomes" id="UP001606210">
    <property type="component" value="Unassembled WGS sequence"/>
</dbReference>
<proteinExistence type="predicted"/>
<sequence length="163" mass="17200">MKTIRDLMIPPAHIQGRIEAIVVRGVPRDAARLVDQTTALAGIGLADDRLGKRGEAELSTRQVTLIQQEHLSLIAAFARSGPLDPVDLRRNLVVSGINLLSLKNAQLRVGDALLQIVGPCAPCSRMEEVIGPGGYAAMRGHGGMTARILEGGAIRVGDVVSVA</sequence>
<dbReference type="SUPFAM" id="SSF50800">
    <property type="entry name" value="PK beta-barrel domain-like"/>
    <property type="match status" value="1"/>
</dbReference>
<evidence type="ECO:0000313" key="3">
    <source>
        <dbReference type="Proteomes" id="UP001606210"/>
    </source>
</evidence>
<dbReference type="InterPro" id="IPR005302">
    <property type="entry name" value="MoCF_Sase_C"/>
</dbReference>
<dbReference type="PROSITE" id="PS51340">
    <property type="entry name" value="MOSC"/>
    <property type="match status" value="1"/>
</dbReference>
<name>A0ABW7F3U3_9BURK</name>
<dbReference type="PANTHER" id="PTHR36930:SF1">
    <property type="entry name" value="MOSC DOMAIN-CONTAINING PROTEIN"/>
    <property type="match status" value="1"/>
</dbReference>
<dbReference type="InterPro" id="IPR052716">
    <property type="entry name" value="MOSC_domain"/>
</dbReference>
<evidence type="ECO:0000259" key="1">
    <source>
        <dbReference type="PROSITE" id="PS51340"/>
    </source>
</evidence>
<dbReference type="EMBL" id="JBIGHV010000004">
    <property type="protein sequence ID" value="MFG6430779.1"/>
    <property type="molecule type" value="Genomic_DNA"/>
</dbReference>
<keyword evidence="3" id="KW-1185">Reference proteome</keyword>
<dbReference type="RefSeq" id="WP_394479299.1">
    <property type="nucleotide sequence ID" value="NZ_JBIGHV010000004.1"/>
</dbReference>